<evidence type="ECO:0000313" key="2">
    <source>
        <dbReference type="EMBL" id="KAK2089881.1"/>
    </source>
</evidence>
<feature type="compositionally biased region" description="Basic and acidic residues" evidence="1">
    <location>
        <begin position="126"/>
        <end position="141"/>
    </location>
</feature>
<keyword evidence="3" id="KW-1185">Reference proteome</keyword>
<evidence type="ECO:0000256" key="1">
    <source>
        <dbReference type="SAM" id="MobiDB-lite"/>
    </source>
</evidence>
<feature type="region of interest" description="Disordered" evidence="1">
    <location>
        <begin position="126"/>
        <end position="145"/>
    </location>
</feature>
<feature type="compositionally biased region" description="Polar residues" evidence="1">
    <location>
        <begin position="67"/>
        <end position="84"/>
    </location>
</feature>
<dbReference type="EMBL" id="JASSZA010000018">
    <property type="protein sequence ID" value="KAK2089881.1"/>
    <property type="molecule type" value="Genomic_DNA"/>
</dbReference>
<reference evidence="2 3" key="1">
    <citation type="submission" date="2023-05" db="EMBL/GenBank/DDBJ databases">
        <title>B98-5 Cell Line De Novo Hybrid Assembly: An Optical Mapping Approach.</title>
        <authorList>
            <person name="Kananen K."/>
            <person name="Auerbach J.A."/>
            <person name="Kautto E."/>
            <person name="Blachly J.S."/>
        </authorList>
    </citation>
    <scope>NUCLEOTIDE SEQUENCE [LARGE SCALE GENOMIC DNA]</scope>
    <source>
        <strain evidence="2">B95-8</strain>
        <tissue evidence="2">Cell line</tissue>
    </source>
</reference>
<sequence>MGGPSLLCATLLLPPPSDEGTCLRLPSLPAHQIPQAGGTMLGMTPKGSLCPCSHLPTWPSSHEEQQRLSLTRHSQEQTAGNKQENFIRKRPACKPSTRTQHTPARGLRGEVPSWCLVTAIHGDLFHGDPGRQHPQLAHDTRASPSQQLISLRGPAGTTGTHEGHHVAATSQVERTGWLRSASEVLK</sequence>
<protein>
    <submittedName>
        <fullName evidence="2">Uncharacterized protein</fullName>
    </submittedName>
</protein>
<feature type="region of interest" description="Disordered" evidence="1">
    <location>
        <begin position="57"/>
        <end position="106"/>
    </location>
</feature>
<comment type="caution">
    <text evidence="2">The sequence shown here is derived from an EMBL/GenBank/DDBJ whole genome shotgun (WGS) entry which is preliminary data.</text>
</comment>
<name>A0ABQ9TYK2_SAGOE</name>
<evidence type="ECO:0000313" key="3">
    <source>
        <dbReference type="Proteomes" id="UP001266305"/>
    </source>
</evidence>
<gene>
    <name evidence="2" type="ORF">P7K49_032547</name>
</gene>
<proteinExistence type="predicted"/>
<organism evidence="2 3">
    <name type="scientific">Saguinus oedipus</name>
    <name type="common">Cotton-top tamarin</name>
    <name type="synonym">Oedipomidas oedipus</name>
    <dbReference type="NCBI Taxonomy" id="9490"/>
    <lineage>
        <taxon>Eukaryota</taxon>
        <taxon>Metazoa</taxon>
        <taxon>Chordata</taxon>
        <taxon>Craniata</taxon>
        <taxon>Vertebrata</taxon>
        <taxon>Euteleostomi</taxon>
        <taxon>Mammalia</taxon>
        <taxon>Eutheria</taxon>
        <taxon>Euarchontoglires</taxon>
        <taxon>Primates</taxon>
        <taxon>Haplorrhini</taxon>
        <taxon>Platyrrhini</taxon>
        <taxon>Cebidae</taxon>
        <taxon>Callitrichinae</taxon>
        <taxon>Saguinus</taxon>
    </lineage>
</organism>
<dbReference type="Proteomes" id="UP001266305">
    <property type="component" value="Unassembled WGS sequence"/>
</dbReference>
<accession>A0ABQ9TYK2</accession>